<dbReference type="Proteomes" id="UP001373714">
    <property type="component" value="Unassembled WGS sequence"/>
</dbReference>
<dbReference type="AlphaFoldDB" id="A0AAV9U7G8"/>
<gene>
    <name evidence="1" type="ORF">TWF730_002967</name>
</gene>
<protein>
    <submittedName>
        <fullName evidence="1">Uncharacterized protein</fullName>
    </submittedName>
</protein>
<evidence type="ECO:0000313" key="1">
    <source>
        <dbReference type="EMBL" id="KAK6337572.1"/>
    </source>
</evidence>
<keyword evidence="2" id="KW-1185">Reference proteome</keyword>
<evidence type="ECO:0000313" key="2">
    <source>
        <dbReference type="Proteomes" id="UP001373714"/>
    </source>
</evidence>
<accession>A0AAV9U7G8</accession>
<organism evidence="1 2">
    <name type="scientific">Orbilia blumenaviensis</name>
    <dbReference type="NCBI Taxonomy" id="1796055"/>
    <lineage>
        <taxon>Eukaryota</taxon>
        <taxon>Fungi</taxon>
        <taxon>Dikarya</taxon>
        <taxon>Ascomycota</taxon>
        <taxon>Pezizomycotina</taxon>
        <taxon>Orbiliomycetes</taxon>
        <taxon>Orbiliales</taxon>
        <taxon>Orbiliaceae</taxon>
        <taxon>Orbilia</taxon>
    </lineage>
</organism>
<name>A0AAV9U7G8_9PEZI</name>
<dbReference type="EMBL" id="JAVHNS010000013">
    <property type="protein sequence ID" value="KAK6337572.1"/>
    <property type="molecule type" value="Genomic_DNA"/>
</dbReference>
<reference evidence="1 2" key="1">
    <citation type="submission" date="2019-10" db="EMBL/GenBank/DDBJ databases">
        <authorList>
            <person name="Palmer J.M."/>
        </authorList>
    </citation>
    <scope>NUCLEOTIDE SEQUENCE [LARGE SCALE GENOMIC DNA]</scope>
    <source>
        <strain evidence="1 2">TWF730</strain>
    </source>
</reference>
<sequence length="353" mass="40367">MLDDMEVEIRSAWSPYEAEVYPIQINVLMPLGRVHPLNLLEAGVIDVAGARWASASRYWAECFWLRYVEEWKRTQPKRRLSRFSVSLDGQSYLSMNPALNRVWDILHMLDMLDKIDELEVKNLQTVGSGFYSSGWFMLTAAPYPAPHTKFEAKNVKRLALEAGENHIGGLNMALQDLGVGFPSLEKLSIRKVGLFLRTELQILGRLKGLKHLVITEASSIDLAGEIGPDSMHATNLLLDCMELILHLPNLKIIEWDRGGYQRVYSHVILNSFNKIEFVDIWLTIGRDKIFVGERYNGWYFREELFYGTGSEVEWGGLWARRFVPDSEMADCFTVDEILDEEAFSEGSAEAIPW</sequence>
<comment type="caution">
    <text evidence="1">The sequence shown here is derived from an EMBL/GenBank/DDBJ whole genome shotgun (WGS) entry which is preliminary data.</text>
</comment>
<proteinExistence type="predicted"/>